<proteinExistence type="predicted"/>
<protein>
    <submittedName>
        <fullName evidence="1">Uncharacterized protein</fullName>
    </submittedName>
</protein>
<reference evidence="1 2" key="1">
    <citation type="journal article" date="2018" name="New Phytol.">
        <title>Comparative genomics and transcriptomics depict ericoid mycorrhizal fungi as versatile saprotrophs and plant mutualists.</title>
        <authorList>
            <person name="Martino E."/>
            <person name="Morin E."/>
            <person name="Grelet G.A."/>
            <person name="Kuo A."/>
            <person name="Kohler A."/>
            <person name="Daghino S."/>
            <person name="Barry K.W."/>
            <person name="Cichocki N."/>
            <person name="Clum A."/>
            <person name="Dockter R.B."/>
            <person name="Hainaut M."/>
            <person name="Kuo R.C."/>
            <person name="LaButti K."/>
            <person name="Lindahl B.D."/>
            <person name="Lindquist E.A."/>
            <person name="Lipzen A."/>
            <person name="Khouja H.R."/>
            <person name="Magnuson J."/>
            <person name="Murat C."/>
            <person name="Ohm R.A."/>
            <person name="Singer S.W."/>
            <person name="Spatafora J.W."/>
            <person name="Wang M."/>
            <person name="Veneault-Fourrey C."/>
            <person name="Henrissat B."/>
            <person name="Grigoriev I.V."/>
            <person name="Martin F.M."/>
            <person name="Perotto S."/>
        </authorList>
    </citation>
    <scope>NUCLEOTIDE SEQUENCE [LARGE SCALE GENOMIC DNA]</scope>
    <source>
        <strain evidence="1 2">ATCC 22711</strain>
    </source>
</reference>
<dbReference type="AlphaFoldDB" id="A0A2T3ASU2"/>
<evidence type="ECO:0000313" key="1">
    <source>
        <dbReference type="EMBL" id="PSS10532.1"/>
    </source>
</evidence>
<dbReference type="GeneID" id="36575082"/>
<dbReference type="RefSeq" id="XP_024717711.1">
    <property type="nucleotide sequence ID" value="XM_024867001.1"/>
</dbReference>
<dbReference type="EMBL" id="KZ679016">
    <property type="protein sequence ID" value="PSS10532.1"/>
    <property type="molecule type" value="Genomic_DNA"/>
</dbReference>
<name>A0A2T3ASU2_AMORE</name>
<dbReference type="Proteomes" id="UP000241818">
    <property type="component" value="Unassembled WGS sequence"/>
</dbReference>
<dbReference type="Gene3D" id="3.30.40.10">
    <property type="entry name" value="Zinc/RING finger domain, C3HC4 (zinc finger)"/>
    <property type="match status" value="1"/>
</dbReference>
<accession>A0A2T3ASU2</accession>
<dbReference type="SUPFAM" id="SSF57850">
    <property type="entry name" value="RING/U-box"/>
    <property type="match status" value="1"/>
</dbReference>
<keyword evidence="2" id="KW-1185">Reference proteome</keyword>
<organism evidence="1 2">
    <name type="scientific">Amorphotheca resinae ATCC 22711</name>
    <dbReference type="NCBI Taxonomy" id="857342"/>
    <lineage>
        <taxon>Eukaryota</taxon>
        <taxon>Fungi</taxon>
        <taxon>Dikarya</taxon>
        <taxon>Ascomycota</taxon>
        <taxon>Pezizomycotina</taxon>
        <taxon>Leotiomycetes</taxon>
        <taxon>Helotiales</taxon>
        <taxon>Amorphothecaceae</taxon>
        <taxon>Amorphotheca</taxon>
    </lineage>
</organism>
<evidence type="ECO:0000313" key="2">
    <source>
        <dbReference type="Proteomes" id="UP000241818"/>
    </source>
</evidence>
<dbReference type="InParanoid" id="A0A2T3ASU2"/>
<gene>
    <name evidence="1" type="ORF">M430DRAFT_36829</name>
</gene>
<dbReference type="InterPro" id="IPR013083">
    <property type="entry name" value="Znf_RING/FYVE/PHD"/>
</dbReference>
<dbReference type="OrthoDB" id="8062037at2759"/>
<sequence length="104" mass="11511">MAKINTASASVPALPSALPQEEAEQCCNICNEEFGVPRADGSTEVASILPCSHIFGSICISRVRVLRAQLRHLSRFQALSLERDRSRRSETILWRPHTYAAVFA</sequence>